<protein>
    <submittedName>
        <fullName evidence="1">Uncharacterized protein</fullName>
    </submittedName>
</protein>
<organism evidence="1 2">
    <name type="scientific">Cylicocyclus nassatus</name>
    <name type="common">Nematode worm</name>
    <dbReference type="NCBI Taxonomy" id="53992"/>
    <lineage>
        <taxon>Eukaryota</taxon>
        <taxon>Metazoa</taxon>
        <taxon>Ecdysozoa</taxon>
        <taxon>Nematoda</taxon>
        <taxon>Chromadorea</taxon>
        <taxon>Rhabditida</taxon>
        <taxon>Rhabditina</taxon>
        <taxon>Rhabditomorpha</taxon>
        <taxon>Strongyloidea</taxon>
        <taxon>Strongylidae</taxon>
        <taxon>Cylicocyclus</taxon>
    </lineage>
</organism>
<accession>A0AA36H093</accession>
<comment type="caution">
    <text evidence="1">The sequence shown here is derived from an EMBL/GenBank/DDBJ whole genome shotgun (WGS) entry which is preliminary data.</text>
</comment>
<evidence type="ECO:0000313" key="2">
    <source>
        <dbReference type="Proteomes" id="UP001176961"/>
    </source>
</evidence>
<sequence length="74" mass="8361">MSVAFVISIPLIPPSPRHLVPTSTGPPYSCKFDKIDGDLTFTHFIVFVNSMPIKRGLFLHLKRQVELAVLKQRN</sequence>
<dbReference type="EMBL" id="CATQJL010000305">
    <property type="protein sequence ID" value="CAJ0601666.1"/>
    <property type="molecule type" value="Genomic_DNA"/>
</dbReference>
<reference evidence="1" key="1">
    <citation type="submission" date="2023-07" db="EMBL/GenBank/DDBJ databases">
        <authorList>
            <consortium name="CYATHOMIX"/>
        </authorList>
    </citation>
    <scope>NUCLEOTIDE SEQUENCE</scope>
    <source>
        <strain evidence="1">N/A</strain>
    </source>
</reference>
<name>A0AA36H093_CYLNA</name>
<gene>
    <name evidence="1" type="ORF">CYNAS_LOCUS13649</name>
</gene>
<dbReference type="Proteomes" id="UP001176961">
    <property type="component" value="Unassembled WGS sequence"/>
</dbReference>
<evidence type="ECO:0000313" key="1">
    <source>
        <dbReference type="EMBL" id="CAJ0601666.1"/>
    </source>
</evidence>
<proteinExistence type="predicted"/>
<dbReference type="AlphaFoldDB" id="A0AA36H093"/>
<keyword evidence="2" id="KW-1185">Reference proteome</keyword>